<sequence>MITTDVSISRQGVNLQIIGNDIQRISKPWKLILQHNHLRYVKERTDNTKACFNQTKGKAKIGLRQLIDQILLYIEEQQWEVKFRHIPGVKNIEADSLLRFAVSGDYSIDKQVLQQVLEEWEIQITIDCFAIRRNAKHYRYFSIESDALAENWDRMEQSWECEIPLLHYLISLIVAVIYKVELEQVKAIRVAPVWRGQEWRTSFMRITICQKEPGDSQNVLIEGAWMKMNKQKRPPGKIGIFLVDGERRESNYLRSAFQTQNQQDNQYKEQQMEGTEYWAQQSGTVLQLSTLEHPYLTIDNYITYIKPLESDVCIIQSRRSISTLFELIGKLMNSIRNRVIQYLMKEHVDRAAKLVGNAERRKQAKLGLFNEKVQRADLRIENVNQREIVIVTMTMKKPRGPVEKTLKAARDRTVCPIRWIQNWLDKREVKGELKKEQVWRNRRKEKVWSADKSSKGVKQVCLLFELCPNKQGSSHQRRIVAQYDRRESYAPHPVDIASLPVSHYELTILFLPNKQLCCREAADPDAIVTPLGPLNASNDNNNNDNQCNDNDDNNNSNSDNKQRNNNDDTNNNNINQKNQKRSLIGNDIDWESVCAPLAAIQPTKAYPQHIKIDQQSSQKETKTRLAESCKLISIAEQQKL</sequence>
<protein>
    <submittedName>
        <fullName evidence="2">Uncharacterized protein</fullName>
    </submittedName>
</protein>
<evidence type="ECO:0000256" key="1">
    <source>
        <dbReference type="SAM" id="MobiDB-lite"/>
    </source>
</evidence>
<accession>A0A5J4W8Q2</accession>
<dbReference type="OrthoDB" id="7477527at2759"/>
<dbReference type="PANTHER" id="PTHR33050">
    <property type="entry name" value="REVERSE TRANSCRIPTASE DOMAIN-CONTAINING PROTEIN"/>
    <property type="match status" value="1"/>
</dbReference>
<feature type="region of interest" description="Disordered" evidence="1">
    <location>
        <begin position="529"/>
        <end position="581"/>
    </location>
</feature>
<comment type="caution">
    <text evidence="2">The sequence shown here is derived from an EMBL/GenBank/DDBJ whole genome shotgun (WGS) entry which is preliminary data.</text>
</comment>
<reference evidence="2 3" key="1">
    <citation type="submission" date="2019-03" db="EMBL/GenBank/DDBJ databases">
        <title>Single cell metagenomics reveals metabolic interactions within the superorganism composed of flagellate Streblomastix strix and complex community of Bacteroidetes bacteria on its surface.</title>
        <authorList>
            <person name="Treitli S.C."/>
            <person name="Kolisko M."/>
            <person name="Husnik F."/>
            <person name="Keeling P."/>
            <person name="Hampl V."/>
        </authorList>
    </citation>
    <scope>NUCLEOTIDE SEQUENCE [LARGE SCALE GENOMIC DNA]</scope>
    <source>
        <strain evidence="2">ST1C</strain>
    </source>
</reference>
<dbReference type="PANTHER" id="PTHR33050:SF7">
    <property type="entry name" value="RIBONUCLEASE H"/>
    <property type="match status" value="1"/>
</dbReference>
<dbReference type="InterPro" id="IPR052055">
    <property type="entry name" value="Hepadnavirus_pol/RT"/>
</dbReference>
<feature type="compositionally biased region" description="Low complexity" evidence="1">
    <location>
        <begin position="567"/>
        <end position="577"/>
    </location>
</feature>
<dbReference type="EMBL" id="SNRW01003019">
    <property type="protein sequence ID" value="KAA6391026.1"/>
    <property type="molecule type" value="Genomic_DNA"/>
</dbReference>
<proteinExistence type="predicted"/>
<evidence type="ECO:0000313" key="3">
    <source>
        <dbReference type="Proteomes" id="UP000324800"/>
    </source>
</evidence>
<gene>
    <name evidence="2" type="ORF">EZS28_013445</name>
</gene>
<evidence type="ECO:0000313" key="2">
    <source>
        <dbReference type="EMBL" id="KAA6391026.1"/>
    </source>
</evidence>
<dbReference type="Proteomes" id="UP000324800">
    <property type="component" value="Unassembled WGS sequence"/>
</dbReference>
<dbReference type="AlphaFoldDB" id="A0A5J4W8Q2"/>
<feature type="compositionally biased region" description="Low complexity" evidence="1">
    <location>
        <begin position="535"/>
        <end position="559"/>
    </location>
</feature>
<name>A0A5J4W8Q2_9EUKA</name>
<organism evidence="2 3">
    <name type="scientific">Streblomastix strix</name>
    <dbReference type="NCBI Taxonomy" id="222440"/>
    <lineage>
        <taxon>Eukaryota</taxon>
        <taxon>Metamonada</taxon>
        <taxon>Preaxostyla</taxon>
        <taxon>Oxymonadida</taxon>
        <taxon>Streblomastigidae</taxon>
        <taxon>Streblomastix</taxon>
    </lineage>
</organism>